<proteinExistence type="predicted"/>
<dbReference type="RefSeq" id="WP_121007020.1">
    <property type="nucleotide sequence ID" value="NZ_RBXO01000001.1"/>
</dbReference>
<dbReference type="AlphaFoldDB" id="A0A495W1G0"/>
<sequence>MKRLLTLGLAVVLLGLTATGVANAETTPIWVLPGVDLGSLLGPTTGVPGGLAPVFDLLKLIGA</sequence>
<evidence type="ECO:0008006" key="4">
    <source>
        <dbReference type="Google" id="ProtNLM"/>
    </source>
</evidence>
<name>A0A495W1G0_9PSEU</name>
<protein>
    <recommendedName>
        <fullName evidence="4">GLTT repeat-containing protein</fullName>
    </recommendedName>
</protein>
<feature type="chain" id="PRO_5019775616" description="GLTT repeat-containing protein" evidence="1">
    <location>
        <begin position="25"/>
        <end position="63"/>
    </location>
</feature>
<evidence type="ECO:0000256" key="1">
    <source>
        <dbReference type="SAM" id="SignalP"/>
    </source>
</evidence>
<evidence type="ECO:0000313" key="3">
    <source>
        <dbReference type="Proteomes" id="UP000282084"/>
    </source>
</evidence>
<reference evidence="2 3" key="1">
    <citation type="submission" date="2018-10" db="EMBL/GenBank/DDBJ databases">
        <title>Sequencing the genomes of 1000 actinobacteria strains.</title>
        <authorList>
            <person name="Klenk H.-P."/>
        </authorList>
    </citation>
    <scope>NUCLEOTIDE SEQUENCE [LARGE SCALE GENOMIC DNA]</scope>
    <source>
        <strain evidence="2 3">DSM 43800</strain>
    </source>
</reference>
<dbReference type="Proteomes" id="UP000282084">
    <property type="component" value="Unassembled WGS sequence"/>
</dbReference>
<comment type="caution">
    <text evidence="2">The sequence shown here is derived from an EMBL/GenBank/DDBJ whole genome shotgun (WGS) entry which is preliminary data.</text>
</comment>
<keyword evidence="1" id="KW-0732">Signal</keyword>
<gene>
    <name evidence="2" type="ORF">C8E97_3961</name>
</gene>
<feature type="signal peptide" evidence="1">
    <location>
        <begin position="1"/>
        <end position="24"/>
    </location>
</feature>
<keyword evidence="3" id="KW-1185">Reference proteome</keyword>
<dbReference type="EMBL" id="RBXO01000001">
    <property type="protein sequence ID" value="RKT55299.1"/>
    <property type="molecule type" value="Genomic_DNA"/>
</dbReference>
<accession>A0A495W1G0</accession>
<organism evidence="2 3">
    <name type="scientific">Saccharothrix australiensis</name>
    <dbReference type="NCBI Taxonomy" id="2072"/>
    <lineage>
        <taxon>Bacteria</taxon>
        <taxon>Bacillati</taxon>
        <taxon>Actinomycetota</taxon>
        <taxon>Actinomycetes</taxon>
        <taxon>Pseudonocardiales</taxon>
        <taxon>Pseudonocardiaceae</taxon>
        <taxon>Saccharothrix</taxon>
    </lineage>
</organism>
<evidence type="ECO:0000313" key="2">
    <source>
        <dbReference type="EMBL" id="RKT55299.1"/>
    </source>
</evidence>